<organism evidence="1 2">
    <name type="scientific">Prevotella jejuni</name>
    <dbReference type="NCBI Taxonomy" id="1177574"/>
    <lineage>
        <taxon>Bacteria</taxon>
        <taxon>Pseudomonadati</taxon>
        <taxon>Bacteroidota</taxon>
        <taxon>Bacteroidia</taxon>
        <taxon>Bacteroidales</taxon>
        <taxon>Prevotellaceae</taxon>
        <taxon>Prevotella</taxon>
    </lineage>
</organism>
<accession>A0A2K9HB01</accession>
<dbReference type="RefSeq" id="WP_089365290.1">
    <property type="nucleotide sequence ID" value="NZ_CP023863.1"/>
</dbReference>
<proteinExistence type="predicted"/>
<protein>
    <submittedName>
        <fullName evidence="1">Uncharacterized protein</fullName>
    </submittedName>
</protein>
<name>A0A2K9HB01_9BACT</name>
<keyword evidence="2" id="KW-1185">Reference proteome</keyword>
<dbReference type="GeneID" id="94027938"/>
<evidence type="ECO:0000313" key="1">
    <source>
        <dbReference type="EMBL" id="SNR62568.1"/>
    </source>
</evidence>
<dbReference type="AlphaFoldDB" id="A0A2K9HB01"/>
<gene>
    <name evidence="1" type="ORF">SAMN06265364_10227</name>
</gene>
<dbReference type="KEGG" id="pje:CRM71_00585"/>
<reference evidence="1 2" key="1">
    <citation type="submission" date="2017-06" db="EMBL/GenBank/DDBJ databases">
        <authorList>
            <person name="Varghese N."/>
            <person name="Submissions S."/>
        </authorList>
    </citation>
    <scope>NUCLEOTIDE SEQUENCE [LARGE SCALE GENOMIC DNA]</scope>
    <source>
        <strain evidence="1 2">DSM 26989</strain>
    </source>
</reference>
<dbReference type="Proteomes" id="UP000198427">
    <property type="component" value="Unassembled WGS sequence"/>
</dbReference>
<sequence length="159" mass="18258">MDYKYIEQLLERYWKCETSLQEEEILRMFFSQEDIPATLLPYRDLFVYEQSEKEIEVLGDDFDQRVLRQIQEDEPVRARVITMRHRLMPLFKAAAVVAIFLTLGNAMQVAVSDEDAHQVKTSGASIDKPQEGPSVAKADSVLSDTLQHKIQPPVSTITK</sequence>
<dbReference type="EMBL" id="FZNZ01000002">
    <property type="protein sequence ID" value="SNR62568.1"/>
    <property type="molecule type" value="Genomic_DNA"/>
</dbReference>
<dbReference type="OrthoDB" id="1098521at2"/>
<evidence type="ECO:0000313" key="2">
    <source>
        <dbReference type="Proteomes" id="UP000198427"/>
    </source>
</evidence>
<comment type="caution">
    <text evidence="1">The sequence shown here is derived from an EMBL/GenBank/DDBJ whole genome shotgun (WGS) entry which is preliminary data.</text>
</comment>